<evidence type="ECO:0000256" key="4">
    <source>
        <dbReference type="ARBA" id="ARBA00023163"/>
    </source>
</evidence>
<keyword evidence="5" id="KW-0539">Nucleus</keyword>
<dbReference type="Gene3D" id="1.20.5.1500">
    <property type="match status" value="1"/>
</dbReference>
<keyword evidence="4" id="KW-0804">Transcription</keyword>
<evidence type="ECO:0000256" key="2">
    <source>
        <dbReference type="ARBA" id="ARBA00022491"/>
    </source>
</evidence>
<dbReference type="STRING" id="215637.A0A4P9ZTA1"/>
<organism evidence="8 9">
    <name type="scientific">Dimargaris cristalligena</name>
    <dbReference type="NCBI Taxonomy" id="215637"/>
    <lineage>
        <taxon>Eukaryota</taxon>
        <taxon>Fungi</taxon>
        <taxon>Fungi incertae sedis</taxon>
        <taxon>Zoopagomycota</taxon>
        <taxon>Kickxellomycotina</taxon>
        <taxon>Dimargaritomycetes</taxon>
        <taxon>Dimargaritales</taxon>
        <taxon>Dimargaritaceae</taxon>
        <taxon>Dimargaris</taxon>
    </lineage>
</organism>
<feature type="compositionally biased region" description="Basic and acidic residues" evidence="7">
    <location>
        <begin position="19"/>
        <end position="40"/>
    </location>
</feature>
<reference evidence="9" key="1">
    <citation type="journal article" date="2018" name="Nat. Microbiol.">
        <title>Leveraging single-cell genomics to expand the fungal tree of life.</title>
        <authorList>
            <person name="Ahrendt S.R."/>
            <person name="Quandt C.A."/>
            <person name="Ciobanu D."/>
            <person name="Clum A."/>
            <person name="Salamov A."/>
            <person name="Andreopoulos B."/>
            <person name="Cheng J.F."/>
            <person name="Woyke T."/>
            <person name="Pelin A."/>
            <person name="Henrissat B."/>
            <person name="Reynolds N.K."/>
            <person name="Benny G.L."/>
            <person name="Smith M.E."/>
            <person name="James T.Y."/>
            <person name="Grigoriev I.V."/>
        </authorList>
    </citation>
    <scope>NUCLEOTIDE SEQUENCE [LARGE SCALE GENOMIC DNA]</scope>
    <source>
        <strain evidence="9">RSA 468</strain>
    </source>
</reference>
<dbReference type="GO" id="GO:0010468">
    <property type="term" value="P:regulation of gene expression"/>
    <property type="evidence" value="ECO:0007669"/>
    <property type="project" value="UniProtKB-ARBA"/>
</dbReference>
<gene>
    <name evidence="8" type="ORF">BJ085DRAFT_41040</name>
</gene>
<keyword evidence="2" id="KW-0678">Repressor</keyword>
<evidence type="ECO:0000256" key="3">
    <source>
        <dbReference type="ARBA" id="ARBA00023015"/>
    </source>
</evidence>
<feature type="region of interest" description="Disordered" evidence="7">
    <location>
        <begin position="223"/>
        <end position="247"/>
    </location>
</feature>
<evidence type="ECO:0000256" key="5">
    <source>
        <dbReference type="ARBA" id="ARBA00023242"/>
    </source>
</evidence>
<dbReference type="Proteomes" id="UP000268162">
    <property type="component" value="Unassembled WGS sequence"/>
</dbReference>
<evidence type="ECO:0000256" key="6">
    <source>
        <dbReference type="SAM" id="Coils"/>
    </source>
</evidence>
<name>A0A4P9ZTA1_9FUNG</name>
<protein>
    <submittedName>
        <fullName evidence="8">Sds3-like-domain-containing protein</fullName>
    </submittedName>
</protein>
<dbReference type="Pfam" id="PF08598">
    <property type="entry name" value="Sds3"/>
    <property type="match status" value="1"/>
</dbReference>
<evidence type="ECO:0000313" key="8">
    <source>
        <dbReference type="EMBL" id="RKP35750.1"/>
    </source>
</evidence>
<dbReference type="SMART" id="SM01401">
    <property type="entry name" value="Sds3"/>
    <property type="match status" value="1"/>
</dbReference>
<evidence type="ECO:0000313" key="9">
    <source>
        <dbReference type="Proteomes" id="UP000268162"/>
    </source>
</evidence>
<keyword evidence="6" id="KW-0175">Coiled coil</keyword>
<feature type="region of interest" description="Disordered" evidence="7">
    <location>
        <begin position="1"/>
        <end position="51"/>
    </location>
</feature>
<accession>A0A4P9ZTA1</accession>
<proteinExistence type="predicted"/>
<dbReference type="AlphaFoldDB" id="A0A4P9ZTA1"/>
<feature type="compositionally biased region" description="Polar residues" evidence="7">
    <location>
        <begin position="1"/>
        <end position="17"/>
    </location>
</feature>
<dbReference type="InterPro" id="IPR013907">
    <property type="entry name" value="Sds3"/>
</dbReference>
<evidence type="ECO:0000256" key="7">
    <source>
        <dbReference type="SAM" id="MobiDB-lite"/>
    </source>
</evidence>
<feature type="coiled-coil region" evidence="6">
    <location>
        <begin position="65"/>
        <end position="92"/>
    </location>
</feature>
<dbReference type="PANTHER" id="PTHR21964">
    <property type="entry name" value="BREAST CANCER METASTASIS-SUPPRESSOR 1"/>
    <property type="match status" value="1"/>
</dbReference>
<comment type="subcellular location">
    <subcellularLocation>
        <location evidence="1">Nucleus</location>
    </subcellularLocation>
</comment>
<keyword evidence="3" id="KW-0805">Transcription regulation</keyword>
<dbReference type="EMBL" id="ML002797">
    <property type="protein sequence ID" value="RKP35750.1"/>
    <property type="molecule type" value="Genomic_DNA"/>
</dbReference>
<evidence type="ECO:0000256" key="1">
    <source>
        <dbReference type="ARBA" id="ARBA00004123"/>
    </source>
</evidence>
<keyword evidence="9" id="KW-1185">Reference proteome</keyword>
<dbReference type="GO" id="GO:0005654">
    <property type="term" value="C:nucleoplasm"/>
    <property type="evidence" value="ECO:0007669"/>
    <property type="project" value="UniProtKB-ARBA"/>
</dbReference>
<sequence>MDIDQTEPSTLPSTGTRSEIAKTESLDDAQSEDHGSDAESSRSLVSEQTRQKRKGALEVLGHIEENFARLREKLYEEKISELEDELQLLISEQHPELADTLDRLEEQRRWSQKSAENWRDTRTAHVRNMYNASLQSIGRTYEESKFKLRKTMLHRAERMMRAASDEKRELDRRIFDKYIPPASPGPVSESYSYLKSRIPTDYAINLVMTLNRREADDDLQEMKGRLSTPNSSTERYYPNPANGLPLTLQYDHRRYPPTSDSYYSGPQHHLPPPPLGPVDYSPTTVYARHQPPPTELEALSNVQVDDSRIIYRGSVIQVGDPVFVDNATSGRFTAKLVGVTNQELTLQRTNGSKTKVSLHSIRADTVQLKRKE</sequence>